<dbReference type="PANTHER" id="PTHR10120">
    <property type="entry name" value="CAAX PRENYL PROTEASE 1"/>
    <property type="match status" value="1"/>
</dbReference>
<comment type="cofactor">
    <cofactor evidence="6">
        <name>Zn(2+)</name>
        <dbReference type="ChEBI" id="CHEBI:29105"/>
    </cofactor>
    <text evidence="6">Binds 1 zinc ion per subunit.</text>
</comment>
<evidence type="ECO:0000256" key="1">
    <source>
        <dbReference type="ARBA" id="ARBA00022670"/>
    </source>
</evidence>
<keyword evidence="3 6" id="KW-0378">Hydrolase</keyword>
<accession>A0ABQ9H741</accession>
<gene>
    <name evidence="8" type="ORF">PR048_020738</name>
</gene>
<comment type="similarity">
    <text evidence="6">Belongs to the peptidase M48 family.</text>
</comment>
<organism evidence="8 9">
    <name type="scientific">Dryococelus australis</name>
    <dbReference type="NCBI Taxonomy" id="614101"/>
    <lineage>
        <taxon>Eukaryota</taxon>
        <taxon>Metazoa</taxon>
        <taxon>Ecdysozoa</taxon>
        <taxon>Arthropoda</taxon>
        <taxon>Hexapoda</taxon>
        <taxon>Insecta</taxon>
        <taxon>Pterygota</taxon>
        <taxon>Neoptera</taxon>
        <taxon>Polyneoptera</taxon>
        <taxon>Phasmatodea</taxon>
        <taxon>Verophasmatodea</taxon>
        <taxon>Anareolatae</taxon>
        <taxon>Phasmatidae</taxon>
        <taxon>Eurycanthinae</taxon>
        <taxon>Dryococelus</taxon>
    </lineage>
</organism>
<evidence type="ECO:0000313" key="8">
    <source>
        <dbReference type="EMBL" id="KAJ8880115.1"/>
    </source>
</evidence>
<dbReference type="Proteomes" id="UP001159363">
    <property type="component" value="Chromosome 6"/>
</dbReference>
<sequence length="86" mass="10218">MLIVWVMDDAEHVLSFLMTILSRRFEFQADAFAVKLDKAAHLRRALIKLNQDNLSFPVFDWLYSSWHHSHPPLLERLRALSDLKRE</sequence>
<feature type="domain" description="Peptidase M48" evidence="7">
    <location>
        <begin position="10"/>
        <end position="82"/>
    </location>
</feature>
<dbReference type="InterPro" id="IPR001915">
    <property type="entry name" value="Peptidase_M48"/>
</dbReference>
<reference evidence="8 9" key="1">
    <citation type="submission" date="2023-02" db="EMBL/GenBank/DDBJ databases">
        <title>LHISI_Scaffold_Assembly.</title>
        <authorList>
            <person name="Stuart O.P."/>
            <person name="Cleave R."/>
            <person name="Magrath M.J.L."/>
            <person name="Mikheyev A.S."/>
        </authorList>
    </citation>
    <scope>NUCLEOTIDE SEQUENCE [LARGE SCALE GENOMIC DNA]</scope>
    <source>
        <strain evidence="8">Daus_M_001</strain>
        <tissue evidence="8">Leg muscle</tissue>
    </source>
</reference>
<evidence type="ECO:0000313" key="9">
    <source>
        <dbReference type="Proteomes" id="UP001159363"/>
    </source>
</evidence>
<keyword evidence="5 6" id="KW-0482">Metalloprotease</keyword>
<protein>
    <recommendedName>
        <fullName evidence="7">Peptidase M48 domain-containing protein</fullName>
    </recommendedName>
</protein>
<evidence type="ECO:0000259" key="7">
    <source>
        <dbReference type="Pfam" id="PF01435"/>
    </source>
</evidence>
<keyword evidence="9" id="KW-1185">Reference proteome</keyword>
<keyword evidence="2" id="KW-0479">Metal-binding</keyword>
<evidence type="ECO:0000256" key="4">
    <source>
        <dbReference type="ARBA" id="ARBA00022833"/>
    </source>
</evidence>
<dbReference type="Pfam" id="PF01435">
    <property type="entry name" value="Peptidase_M48"/>
    <property type="match status" value="1"/>
</dbReference>
<evidence type="ECO:0000256" key="2">
    <source>
        <dbReference type="ARBA" id="ARBA00022723"/>
    </source>
</evidence>
<keyword evidence="1 6" id="KW-0645">Protease</keyword>
<proteinExistence type="inferred from homology"/>
<evidence type="ECO:0000256" key="6">
    <source>
        <dbReference type="RuleBase" id="RU003983"/>
    </source>
</evidence>
<evidence type="ECO:0000256" key="5">
    <source>
        <dbReference type="ARBA" id="ARBA00023049"/>
    </source>
</evidence>
<name>A0ABQ9H741_9NEOP</name>
<keyword evidence="4 6" id="KW-0862">Zinc</keyword>
<comment type="caution">
    <text evidence="8">The sequence shown here is derived from an EMBL/GenBank/DDBJ whole genome shotgun (WGS) entry which is preliminary data.</text>
</comment>
<evidence type="ECO:0000256" key="3">
    <source>
        <dbReference type="ARBA" id="ARBA00022801"/>
    </source>
</evidence>
<dbReference type="EMBL" id="JARBHB010000007">
    <property type="protein sequence ID" value="KAJ8880115.1"/>
    <property type="molecule type" value="Genomic_DNA"/>
</dbReference>